<accession>A0A918FZY6</accession>
<dbReference type="InterPro" id="IPR003961">
    <property type="entry name" value="FN3_dom"/>
</dbReference>
<keyword evidence="1" id="KW-0378">Hydrolase</keyword>
<evidence type="ECO:0000256" key="2">
    <source>
        <dbReference type="ARBA" id="ARBA00023326"/>
    </source>
</evidence>
<dbReference type="GO" id="GO:0004622">
    <property type="term" value="F:phosphatidylcholine lysophospholipase activity"/>
    <property type="evidence" value="ECO:0007669"/>
    <property type="project" value="TreeGrafter"/>
</dbReference>
<dbReference type="PROSITE" id="PS50853">
    <property type="entry name" value="FN3"/>
    <property type="match status" value="1"/>
</dbReference>
<evidence type="ECO:0000259" key="4">
    <source>
        <dbReference type="PROSITE" id="PS50853"/>
    </source>
</evidence>
<dbReference type="GO" id="GO:0016798">
    <property type="term" value="F:hydrolase activity, acting on glycosyl bonds"/>
    <property type="evidence" value="ECO:0007669"/>
    <property type="project" value="UniProtKB-KW"/>
</dbReference>
<dbReference type="InterPro" id="IPR036116">
    <property type="entry name" value="FN3_sf"/>
</dbReference>
<sequence>MLTSRTTRKRRWGSSLLVSLVLALAVIVAGAALPGLDQEAAAADAIGCSAQATSFATETITSGADIRVGCAGDAPSSLRALASSDNDIVAVIDFDSTPDHELLQTMQKMVHTTNNDQINGLSLSDSFALRTQETHVGGHSPGYDDIDYDGSIRVVGSSIVIVIPTADFGTTGGWADWWASFWPKFVGAVSGIAITVALAAVCLLFLPEGAVLCGAVSGAIGGGVGEIISLRCEGKSIDAGAWGAISAAAFSGALAGGLSAAAVKFIQGNLATLMLEARATLKRAAIRFVKWAIPLQYIADLLSGAFSEGFLARLLELQRGVGGSSLPTDRTLRVMVVGDSMTQGREGDWTWRYRLWQWFTDQGVRVNFVGPYTGTREPGQPKAPQPPHVQGEPSSVSAAGPAVSGRYAEGALPFDSDHFSVWGRQAAQAKNLIREQVALYQPDLLLVGLGFNDLGWFISNPDGTLDSMKTLVAQARAAKPDIDIALANVPQRTAIGGREDLPVKTAAYNRELREQISSWSTTGSLVLPVDWAGNYICGVNSCPASYDGLHPNALGEYQIAHAFELTLHDGWGIGGSVPNVPAAVPARPTPVPSNVNAVTAPLGITVTWDKVFGARGYTVRSRVVGQDWTESSVGANRFDTTATFDGWQWEYQVRTDNASDGKSAWSPLVTAVAHPQTSPPPTGIVTTATATGLDLAWGAPTGPYTDTIDRYQIIYWDKDTPGAWIGGTAVRGLSAHIDGLVPGHRYQVWVKTWNAAGGGLPGGAGLVIIRAGTPAAPAHLQVTSVDGATVQLKWDASIGAAGYRVWVRNINDGSVSKVNSTTTDTGKDIGWLFPGVWNYEFCVTAFNGAAESGKSNCVVAAKPPGF</sequence>
<dbReference type="CDD" id="cd00063">
    <property type="entry name" value="FN3"/>
    <property type="match status" value="2"/>
</dbReference>
<keyword evidence="6" id="KW-1185">Reference proteome</keyword>
<dbReference type="InterPro" id="IPR001087">
    <property type="entry name" value="GDSL"/>
</dbReference>
<dbReference type="CDD" id="cd01833">
    <property type="entry name" value="XynB_like"/>
    <property type="match status" value="1"/>
</dbReference>
<dbReference type="GO" id="GO:0000272">
    <property type="term" value="P:polysaccharide catabolic process"/>
    <property type="evidence" value="ECO:0007669"/>
    <property type="project" value="UniProtKB-KW"/>
</dbReference>
<protein>
    <recommendedName>
        <fullName evidence="4">Fibronectin type-III domain-containing protein</fullName>
    </recommendedName>
</protein>
<dbReference type="Gene3D" id="3.40.50.1110">
    <property type="entry name" value="SGNH hydrolase"/>
    <property type="match status" value="1"/>
</dbReference>
<dbReference type="PANTHER" id="PTHR30383">
    <property type="entry name" value="THIOESTERASE 1/PROTEASE 1/LYSOPHOSPHOLIPASE L1"/>
    <property type="match status" value="1"/>
</dbReference>
<dbReference type="PANTHER" id="PTHR30383:SF19">
    <property type="entry name" value="FIBRONECTIN TYPE-III DOMAIN-CONTAINING PROTEIN"/>
    <property type="match status" value="1"/>
</dbReference>
<reference evidence="5" key="1">
    <citation type="journal article" date="2014" name="Int. J. Syst. Evol. Microbiol.">
        <title>Complete genome sequence of Corynebacterium casei LMG S-19264T (=DSM 44701T), isolated from a smear-ripened cheese.</title>
        <authorList>
            <consortium name="US DOE Joint Genome Institute (JGI-PGF)"/>
            <person name="Walter F."/>
            <person name="Albersmeier A."/>
            <person name="Kalinowski J."/>
            <person name="Ruckert C."/>
        </authorList>
    </citation>
    <scope>NUCLEOTIDE SEQUENCE</scope>
    <source>
        <strain evidence="5">JCM 4386</strain>
    </source>
</reference>
<keyword evidence="2" id="KW-0119">Carbohydrate metabolism</keyword>
<evidence type="ECO:0000256" key="1">
    <source>
        <dbReference type="ARBA" id="ARBA00023295"/>
    </source>
</evidence>
<name>A0A918FZY6_9ACTN</name>
<organism evidence="5 6">
    <name type="scientific">Streptomyces humidus</name>
    <dbReference type="NCBI Taxonomy" id="52259"/>
    <lineage>
        <taxon>Bacteria</taxon>
        <taxon>Bacillati</taxon>
        <taxon>Actinomycetota</taxon>
        <taxon>Actinomycetes</taxon>
        <taxon>Kitasatosporales</taxon>
        <taxon>Streptomycetaceae</taxon>
        <taxon>Streptomyces</taxon>
    </lineage>
</organism>
<dbReference type="Pfam" id="PF00041">
    <property type="entry name" value="fn3"/>
    <property type="match status" value="1"/>
</dbReference>
<dbReference type="SUPFAM" id="SSF49265">
    <property type="entry name" value="Fibronectin type III"/>
    <property type="match status" value="1"/>
</dbReference>
<dbReference type="Proteomes" id="UP000606194">
    <property type="component" value="Unassembled WGS sequence"/>
</dbReference>
<feature type="region of interest" description="Disordered" evidence="3">
    <location>
        <begin position="372"/>
        <end position="400"/>
    </location>
</feature>
<gene>
    <name evidence="5" type="ORF">GCM10010269_56170</name>
</gene>
<dbReference type="SUPFAM" id="SSF52266">
    <property type="entry name" value="SGNH hydrolase"/>
    <property type="match status" value="1"/>
</dbReference>
<dbReference type="SMART" id="SM00060">
    <property type="entry name" value="FN3"/>
    <property type="match status" value="3"/>
</dbReference>
<keyword evidence="1" id="KW-0326">Glycosidase</keyword>
<dbReference type="EMBL" id="BMTL01000026">
    <property type="protein sequence ID" value="GGS09851.1"/>
    <property type="molecule type" value="Genomic_DNA"/>
</dbReference>
<dbReference type="InterPro" id="IPR013783">
    <property type="entry name" value="Ig-like_fold"/>
</dbReference>
<comment type="caution">
    <text evidence="5">The sequence shown here is derived from an EMBL/GenBank/DDBJ whole genome shotgun (WGS) entry which is preliminary data.</text>
</comment>
<evidence type="ECO:0000313" key="6">
    <source>
        <dbReference type="Proteomes" id="UP000606194"/>
    </source>
</evidence>
<proteinExistence type="predicted"/>
<dbReference type="InterPro" id="IPR036514">
    <property type="entry name" value="SGNH_hydro_sf"/>
</dbReference>
<evidence type="ECO:0000313" key="5">
    <source>
        <dbReference type="EMBL" id="GGS09851.1"/>
    </source>
</evidence>
<evidence type="ECO:0000256" key="3">
    <source>
        <dbReference type="SAM" id="MobiDB-lite"/>
    </source>
</evidence>
<dbReference type="Pfam" id="PF00657">
    <property type="entry name" value="Lipase_GDSL"/>
    <property type="match status" value="1"/>
</dbReference>
<feature type="domain" description="Fibronectin type-III" evidence="4">
    <location>
        <begin position="679"/>
        <end position="776"/>
    </location>
</feature>
<dbReference type="InterPro" id="IPR051532">
    <property type="entry name" value="Ester_Hydrolysis_Enzymes"/>
</dbReference>
<dbReference type="Gene3D" id="2.60.40.10">
    <property type="entry name" value="Immunoglobulins"/>
    <property type="match status" value="2"/>
</dbReference>
<reference evidence="5" key="2">
    <citation type="submission" date="2020-09" db="EMBL/GenBank/DDBJ databases">
        <authorList>
            <person name="Sun Q."/>
            <person name="Ohkuma M."/>
        </authorList>
    </citation>
    <scope>NUCLEOTIDE SEQUENCE</scope>
    <source>
        <strain evidence="5">JCM 4386</strain>
    </source>
</reference>
<keyword evidence="2" id="KW-0624">Polysaccharide degradation</keyword>
<dbReference type="AlphaFoldDB" id="A0A918FZY6"/>